<keyword evidence="2" id="KW-1185">Reference proteome</keyword>
<protein>
    <submittedName>
        <fullName evidence="1">Uncharacterized protein</fullName>
    </submittedName>
</protein>
<evidence type="ECO:0000313" key="1">
    <source>
        <dbReference type="EMBL" id="SJL17934.1"/>
    </source>
</evidence>
<dbReference type="EMBL" id="FUEG01000050">
    <property type="protein sequence ID" value="SJL17934.1"/>
    <property type="molecule type" value="Genomic_DNA"/>
</dbReference>
<reference evidence="2" key="1">
    <citation type="journal article" date="2017" name="Nat. Ecol. Evol.">
        <title>Genome expansion and lineage-specific genetic innovations in the forest pathogenic fungi Armillaria.</title>
        <authorList>
            <person name="Sipos G."/>
            <person name="Prasanna A.N."/>
            <person name="Walter M.C."/>
            <person name="O'Connor E."/>
            <person name="Balint B."/>
            <person name="Krizsan K."/>
            <person name="Kiss B."/>
            <person name="Hess J."/>
            <person name="Varga T."/>
            <person name="Slot J."/>
            <person name="Riley R."/>
            <person name="Boka B."/>
            <person name="Rigling D."/>
            <person name="Barry K."/>
            <person name="Lee J."/>
            <person name="Mihaltcheva S."/>
            <person name="LaButti K."/>
            <person name="Lipzen A."/>
            <person name="Waldron R."/>
            <person name="Moloney N.M."/>
            <person name="Sperisen C."/>
            <person name="Kredics L."/>
            <person name="Vagvoelgyi C."/>
            <person name="Patrignani A."/>
            <person name="Fitzpatrick D."/>
            <person name="Nagy I."/>
            <person name="Doyle S."/>
            <person name="Anderson J.B."/>
            <person name="Grigoriev I.V."/>
            <person name="Gueldener U."/>
            <person name="Muensterkoetter M."/>
            <person name="Nagy L.G."/>
        </authorList>
    </citation>
    <scope>NUCLEOTIDE SEQUENCE [LARGE SCALE GENOMIC DNA]</scope>
    <source>
        <strain evidence="2">C18/9</strain>
    </source>
</reference>
<evidence type="ECO:0000313" key="2">
    <source>
        <dbReference type="Proteomes" id="UP000219338"/>
    </source>
</evidence>
<name>A0A284SA98_ARMOS</name>
<dbReference type="Proteomes" id="UP000219338">
    <property type="component" value="Unassembled WGS sequence"/>
</dbReference>
<gene>
    <name evidence="1" type="ORF">ARMOST_21504</name>
</gene>
<accession>A0A284SA98</accession>
<dbReference type="AlphaFoldDB" id="A0A284SA98"/>
<proteinExistence type="predicted"/>
<organism evidence="1 2">
    <name type="scientific">Armillaria ostoyae</name>
    <name type="common">Armillaria root rot fungus</name>
    <dbReference type="NCBI Taxonomy" id="47428"/>
    <lineage>
        <taxon>Eukaryota</taxon>
        <taxon>Fungi</taxon>
        <taxon>Dikarya</taxon>
        <taxon>Basidiomycota</taxon>
        <taxon>Agaricomycotina</taxon>
        <taxon>Agaricomycetes</taxon>
        <taxon>Agaricomycetidae</taxon>
        <taxon>Agaricales</taxon>
        <taxon>Marasmiineae</taxon>
        <taxon>Physalacriaceae</taxon>
        <taxon>Armillaria</taxon>
    </lineage>
</organism>
<sequence length="64" mass="6951">MALSTYALPAALREAAAILHQLAADKDLLVMVVLAVVKDKDHPVIGMATPERSVWNERGSGWPR</sequence>